<dbReference type="OrthoDB" id="3203159at2759"/>
<sequence>TAIGAYYMNHPWMDKQKIRVNHTQYQGIGHNKETPSKYFICKCSLLELVYNYTDLQLISEVMDGIPPIWNNILTTQLYDNLVDF</sequence>
<dbReference type="AlphaFoldDB" id="A0A5C3MS93"/>
<evidence type="ECO:0000313" key="2">
    <source>
        <dbReference type="Proteomes" id="UP000305948"/>
    </source>
</evidence>
<protein>
    <submittedName>
        <fullName evidence="1">Uncharacterized protein</fullName>
    </submittedName>
</protein>
<keyword evidence="2" id="KW-1185">Reference proteome</keyword>
<evidence type="ECO:0000313" key="1">
    <source>
        <dbReference type="EMBL" id="TFK48349.1"/>
    </source>
</evidence>
<accession>A0A5C3MS93</accession>
<feature type="non-terminal residue" evidence="1">
    <location>
        <position position="84"/>
    </location>
</feature>
<proteinExistence type="predicted"/>
<organism evidence="1 2">
    <name type="scientific">Heliocybe sulcata</name>
    <dbReference type="NCBI Taxonomy" id="5364"/>
    <lineage>
        <taxon>Eukaryota</taxon>
        <taxon>Fungi</taxon>
        <taxon>Dikarya</taxon>
        <taxon>Basidiomycota</taxon>
        <taxon>Agaricomycotina</taxon>
        <taxon>Agaricomycetes</taxon>
        <taxon>Gloeophyllales</taxon>
        <taxon>Gloeophyllaceae</taxon>
        <taxon>Heliocybe</taxon>
    </lineage>
</organism>
<dbReference type="EMBL" id="ML213520">
    <property type="protein sequence ID" value="TFK48349.1"/>
    <property type="molecule type" value="Genomic_DNA"/>
</dbReference>
<dbReference type="Proteomes" id="UP000305948">
    <property type="component" value="Unassembled WGS sequence"/>
</dbReference>
<name>A0A5C3MS93_9AGAM</name>
<reference evidence="1 2" key="1">
    <citation type="journal article" date="2019" name="Nat. Ecol. Evol.">
        <title>Megaphylogeny resolves global patterns of mushroom evolution.</title>
        <authorList>
            <person name="Varga T."/>
            <person name="Krizsan K."/>
            <person name="Foldi C."/>
            <person name="Dima B."/>
            <person name="Sanchez-Garcia M."/>
            <person name="Sanchez-Ramirez S."/>
            <person name="Szollosi G.J."/>
            <person name="Szarkandi J.G."/>
            <person name="Papp V."/>
            <person name="Albert L."/>
            <person name="Andreopoulos W."/>
            <person name="Angelini C."/>
            <person name="Antonin V."/>
            <person name="Barry K.W."/>
            <person name="Bougher N.L."/>
            <person name="Buchanan P."/>
            <person name="Buyck B."/>
            <person name="Bense V."/>
            <person name="Catcheside P."/>
            <person name="Chovatia M."/>
            <person name="Cooper J."/>
            <person name="Damon W."/>
            <person name="Desjardin D."/>
            <person name="Finy P."/>
            <person name="Geml J."/>
            <person name="Haridas S."/>
            <person name="Hughes K."/>
            <person name="Justo A."/>
            <person name="Karasinski D."/>
            <person name="Kautmanova I."/>
            <person name="Kiss B."/>
            <person name="Kocsube S."/>
            <person name="Kotiranta H."/>
            <person name="LaButti K.M."/>
            <person name="Lechner B.E."/>
            <person name="Liimatainen K."/>
            <person name="Lipzen A."/>
            <person name="Lukacs Z."/>
            <person name="Mihaltcheva S."/>
            <person name="Morgado L.N."/>
            <person name="Niskanen T."/>
            <person name="Noordeloos M.E."/>
            <person name="Ohm R.A."/>
            <person name="Ortiz-Santana B."/>
            <person name="Ovrebo C."/>
            <person name="Racz N."/>
            <person name="Riley R."/>
            <person name="Savchenko A."/>
            <person name="Shiryaev A."/>
            <person name="Soop K."/>
            <person name="Spirin V."/>
            <person name="Szebenyi C."/>
            <person name="Tomsovsky M."/>
            <person name="Tulloss R.E."/>
            <person name="Uehling J."/>
            <person name="Grigoriev I.V."/>
            <person name="Vagvolgyi C."/>
            <person name="Papp T."/>
            <person name="Martin F.M."/>
            <person name="Miettinen O."/>
            <person name="Hibbett D.S."/>
            <person name="Nagy L.G."/>
        </authorList>
    </citation>
    <scope>NUCLEOTIDE SEQUENCE [LARGE SCALE GENOMIC DNA]</scope>
    <source>
        <strain evidence="1 2">OMC1185</strain>
    </source>
</reference>
<gene>
    <name evidence="1" type="ORF">OE88DRAFT_1609512</name>
</gene>
<feature type="non-terminal residue" evidence="1">
    <location>
        <position position="1"/>
    </location>
</feature>